<proteinExistence type="predicted"/>
<keyword evidence="2" id="KW-1185">Reference proteome</keyword>
<dbReference type="KEGG" id="bmx:BMS_1249"/>
<accession>E1WZ26</accession>
<name>E1WZ26_HALMS</name>
<sequence length="1837" mass="206722">MKKNLFFILLIFICGQLAIAHELIYESKSSDNQHATAVYHDKESGKIVVQKFDFSNSSVNGESFKFPESVNSFASVFYPLEQLRPNIRQEMESIDLNQSSPDIQVELEKITGASRENAREVMLALNQKIYNQRSNVVLSTGEGLKKSLAVVSSSNGRLTLAKGRNRKMTVPENISFPRDIVNRLSSRKSRDLDISSPGKLSRVLSSFNSLMREYEFDRSVRDDLLERLSAHKRVLDSKIAKMSLVKSINKDGEKYDLFMNLEDGSFYLRRTKGDRIVEDDFYPLNDDKNLEDLKSKLERYGLYNKNEFDNTFKDFYVQSCEQLEGLYGILPELDENISSIMKVTDRLWGSYLESAVSNKPIVLADGSMVLSISALNESHNVKVNYNSDGSISDLSFVNEAKAQRGNLEIVEVIENGKKIFKIKLKSDEGDIDQFIFDTETDSSGKSKLSVYVRGASTGDTLYDKNDYPLVLSSNKVISVGNRVQLSKTRVNPYPSSISKVDGGGVKSFIFNNFFSLEDKREKLADEVRTAVGSQIDSINKDGNEYLNPNEINSIVLDIVRDVEKDIPELEADISRLTAKTYEHAYKNFVNNIVPKMIKDLVPGESDEFYSEIAQSSMVDFHKCLEAASSRSNEKAAEACMNAYMKEAPVKIGESILIDQIKSNNQSVILDTVVSEYNKCIKENYDNTLDMGSIKGCIYKAIFTSVDKDIEKVVSFSLSEMERDYKNQGKDITLRVDSSTLAKAKENLRKCYQDSDFISPRFFNDNYNQQKLNTLEVDEFKNSLFKCTSRIEQVVGREVSGIVLDNELSSMGIEGTERESIKERTISNGYDNCISIQSAQANLREERGEFYKVEAAKCTQLVTLTATNEVITKTLKEKLGTELWDDLATRDQAPHLKCFEDLKSKARDQLIESNDSIDFETSSADCLKESVIWASFYLGKTELAKIFESDPLYRKVQLNEERKSYYASLIQSCFKEKLKEYSEINKISSSLDKIQDQCSVELIMSESAKDDILSPIVTGMLEDSGVDAKIIADTKDTIVSKMSANVANALKGKSLSLEEVITEFKKIQGEATYLVADRTVDQYVRDMIDPERADAVSASLREKVFNGEYDFRSKILSANGSDELNRTVDEMTEIVAINLTEEASRSEGMKLLEKGILKNENDVEKLARGGRSSMEQCLRERPANAVLKEYLDSCVLKVKTEVTYDVFDDQLKSILFEGDFAGSFSASEKQELYSKFINEDLKSDISKAYADDGLNEFQNKFTLRATSAIGERVIKKSVLDIYMGKLTPNDANYQATLSQGEVVASVANTELQNCLSSQDGKEIIDTDSCIDRARLKATELVFKDKITPFVSLLSSNKNVQNQFVDSQISTFKKCTQDSKSAAKEYTDAVNSCLLESIFNMVQDLVVDASKSTDFLADLSERDLGALKGCIEDSKRELVKSNRDFQGKEALRSELYSKIEKGEEFWLHYFNESPSEDSQKKVDWAIALVQECGISSAVPSVLRSLRMSSRIKENLDMNRSQELYTINAISSLENFAKESFEDGNWLTLESVEESGEGRGEDSSSGELELKTIDEYMREYMPMVGEYLKKLHDYDSAGSKELLDKFLQEVRSEIKNKKKLSLEDLKALLMKSDLMDLIIESEVANFVMKEARAPLAEQGVGEQTILQLGSKEVIGKLFDSTRGRKIISQIKSDFISPMLQGEGGKEIPESIVTDVKKLLVSDTKNGGFVETLAGAIVQNKLEEKRPKNFATSGIASVLGYDSADFKWSNLRSRRASGVSDSEQPVQQAMEYFGDQILLPMLMKEDLGSRVEKGIFSNTKIDIMQERQDKFSEMVEEIMDL</sequence>
<evidence type="ECO:0000313" key="1">
    <source>
        <dbReference type="EMBL" id="CBW26123.1"/>
    </source>
</evidence>
<gene>
    <name evidence="1" type="ordered locus">BMS_1249</name>
</gene>
<dbReference type="OrthoDB" id="5287043at2"/>
<dbReference type="PATRIC" id="fig|862908.3.peg.1188"/>
<dbReference type="EMBL" id="FQ312005">
    <property type="protein sequence ID" value="CBW26123.1"/>
    <property type="molecule type" value="Genomic_DNA"/>
</dbReference>
<organism evidence="1 2">
    <name type="scientific">Halobacteriovorax marinus (strain ATCC BAA-682 / DSM 15412 / SJ)</name>
    <name type="common">Bacteriovorax marinus</name>
    <dbReference type="NCBI Taxonomy" id="862908"/>
    <lineage>
        <taxon>Bacteria</taxon>
        <taxon>Pseudomonadati</taxon>
        <taxon>Bdellovibrionota</taxon>
        <taxon>Bacteriovoracia</taxon>
        <taxon>Bacteriovoracales</taxon>
        <taxon>Halobacteriovoraceae</taxon>
        <taxon>Halobacteriovorax</taxon>
    </lineage>
</organism>
<protein>
    <submittedName>
        <fullName evidence="1">Exported protein</fullName>
    </submittedName>
</protein>
<evidence type="ECO:0000313" key="2">
    <source>
        <dbReference type="Proteomes" id="UP000008963"/>
    </source>
</evidence>
<dbReference type="HOGENOM" id="CLU_237225_0_0_7"/>
<dbReference type="RefSeq" id="WP_014243907.1">
    <property type="nucleotide sequence ID" value="NC_016620.1"/>
</dbReference>
<dbReference type="Proteomes" id="UP000008963">
    <property type="component" value="Chromosome"/>
</dbReference>
<reference evidence="2" key="1">
    <citation type="journal article" date="2013" name="ISME J.">
        <title>A small predatory core genome in the divergent marine Bacteriovorax marinus SJ and the terrestrial Bdellovibrio bacteriovorus.</title>
        <authorList>
            <person name="Crossman L.C."/>
            <person name="Chen H."/>
            <person name="Cerdeno-Tarraga A.M."/>
            <person name="Brooks K."/>
            <person name="Quail M.A."/>
            <person name="Pineiro S.A."/>
            <person name="Hobley L."/>
            <person name="Sockett R.E."/>
            <person name="Bentley S.D."/>
            <person name="Parkhill J."/>
            <person name="Williams H.N."/>
            <person name="Stine O.C."/>
        </authorList>
    </citation>
    <scope>NUCLEOTIDE SEQUENCE [LARGE SCALE GENOMIC DNA]</scope>
    <source>
        <strain evidence="2">ATCC BAA-682 / DSM 15412 / SJ</strain>
    </source>
</reference>